<evidence type="ECO:0000256" key="4">
    <source>
        <dbReference type="ARBA" id="ARBA00022801"/>
    </source>
</evidence>
<comment type="caution">
    <text evidence="12">The sequence shown here is derived from an EMBL/GenBank/DDBJ whole genome shotgun (WGS) entry which is preliminary data.</text>
</comment>
<keyword evidence="13" id="KW-1185">Reference proteome</keyword>
<name>A0ABV1US08_9ACTN</name>
<dbReference type="PROSITE" id="PS00135">
    <property type="entry name" value="TRYPSIN_SER"/>
    <property type="match status" value="1"/>
</dbReference>
<dbReference type="InterPro" id="IPR004236">
    <property type="entry name" value="Pept_S1_alpha_lytic"/>
</dbReference>
<dbReference type="SUPFAM" id="SSF50494">
    <property type="entry name" value="Trypsin-like serine proteases"/>
    <property type="match status" value="1"/>
</dbReference>
<dbReference type="EMBL" id="JBEPBX010000006">
    <property type="protein sequence ID" value="MER6613534.1"/>
    <property type="molecule type" value="Genomic_DNA"/>
</dbReference>
<keyword evidence="2" id="KW-0645">Protease</keyword>
<feature type="domain" description="Peptidase S1" evidence="10">
    <location>
        <begin position="174"/>
        <end position="352"/>
    </location>
</feature>
<evidence type="ECO:0000256" key="7">
    <source>
        <dbReference type="ARBA" id="ARBA00023157"/>
    </source>
</evidence>
<keyword evidence="4" id="KW-0378">Hydrolase</keyword>
<keyword evidence="3 9" id="KW-0732">Signal</keyword>
<dbReference type="PRINTS" id="PR00861">
    <property type="entry name" value="ALYTICPTASE"/>
</dbReference>
<organism evidence="12 13">
    <name type="scientific">Streptomyces xantholiticus</name>
    <dbReference type="NCBI Taxonomy" id="68285"/>
    <lineage>
        <taxon>Bacteria</taxon>
        <taxon>Bacillati</taxon>
        <taxon>Actinomycetota</taxon>
        <taxon>Actinomycetes</taxon>
        <taxon>Kitasatosporales</taxon>
        <taxon>Streptomycetaceae</taxon>
        <taxon>Streptomyces</taxon>
    </lineage>
</organism>
<feature type="chain" id="PRO_5046986430" evidence="9">
    <location>
        <begin position="38"/>
        <end position="449"/>
    </location>
</feature>
<evidence type="ECO:0000313" key="13">
    <source>
        <dbReference type="Proteomes" id="UP001445472"/>
    </source>
</evidence>
<dbReference type="Pfam" id="PF02983">
    <property type="entry name" value="Pro_Al_protease"/>
    <property type="match status" value="1"/>
</dbReference>
<sequence>MMHARRRRVRHKLQRMVRLAAAVGLLSGGLMVSGAVAGEAPTGEPAVSEDPAAELVSRLGASRTAGSWTGADGRTVVAVTDQDAAEEVRRAGAEAKVVQHSMERLRSATEALRSSPRVAGTAWSVDYADNSITVRADSTVSAEEWSSLSGLAERIGGFVRMERTSGSFTTRVDGGTPVFGDQRRCSAGFNVTNGQDTFILTAGHCGPQDTTWFRDRQGDELVGTTTASSFPGDDYSLVRYEDARTLDRSNVVDIGNGRGVRIIGAGEAAVGQRVFRSGSSTGFRSGEVTAVDATVNYPEGTVTGLIETTVCAEAGDSGGPLFSEGLALGVTSGGDGDCTTGGTTYFQPVTTAMESLGVNLTGGPPGPGEANANGQSGAGAPPVPAPPASPAGTEEGFGSRAVTSIVDIGNPALGAGLIGVSLTGLLAARWLVSAQERREYRSFHNASWG</sequence>
<reference evidence="12 13" key="1">
    <citation type="submission" date="2024-06" db="EMBL/GenBank/DDBJ databases">
        <title>The Natural Products Discovery Center: Release of the First 8490 Sequenced Strains for Exploring Actinobacteria Biosynthetic Diversity.</title>
        <authorList>
            <person name="Kalkreuter E."/>
            <person name="Kautsar S.A."/>
            <person name="Yang D."/>
            <person name="Bader C.D."/>
            <person name="Teijaro C.N."/>
            <person name="Fluegel L."/>
            <person name="Davis C.M."/>
            <person name="Simpson J.R."/>
            <person name="Lauterbach L."/>
            <person name="Steele A.D."/>
            <person name="Gui C."/>
            <person name="Meng S."/>
            <person name="Li G."/>
            <person name="Viehrig K."/>
            <person name="Ye F."/>
            <person name="Su P."/>
            <person name="Kiefer A.F."/>
            <person name="Nichols A."/>
            <person name="Cepeda A.J."/>
            <person name="Yan W."/>
            <person name="Fan B."/>
            <person name="Jiang Y."/>
            <person name="Adhikari A."/>
            <person name="Zheng C.-J."/>
            <person name="Schuster L."/>
            <person name="Cowan T.M."/>
            <person name="Smanski M.J."/>
            <person name="Chevrette M.G."/>
            <person name="De Carvalho L.P.S."/>
            <person name="Shen B."/>
        </authorList>
    </citation>
    <scope>NUCLEOTIDE SEQUENCE [LARGE SCALE GENOMIC DNA]</scope>
    <source>
        <strain evidence="12 13">NPDC000837</strain>
    </source>
</reference>
<dbReference type="RefSeq" id="WP_100108311.1">
    <property type="nucleotide sequence ID" value="NZ_JBEPBX010000006.1"/>
</dbReference>
<dbReference type="CDD" id="cd21112">
    <property type="entry name" value="alphaLP-like"/>
    <property type="match status" value="1"/>
</dbReference>
<accession>A0ABV1US08</accession>
<dbReference type="Proteomes" id="UP001445472">
    <property type="component" value="Unassembled WGS sequence"/>
</dbReference>
<keyword evidence="5" id="KW-0720">Serine protease</keyword>
<dbReference type="InterPro" id="IPR001254">
    <property type="entry name" value="Trypsin_dom"/>
</dbReference>
<comment type="similarity">
    <text evidence="1">Belongs to the peptidase S1 family.</text>
</comment>
<dbReference type="PROSITE" id="PS00134">
    <property type="entry name" value="TRYPSIN_HIS"/>
    <property type="match status" value="1"/>
</dbReference>
<keyword evidence="7" id="KW-1015">Disulfide bond</keyword>
<evidence type="ECO:0000256" key="1">
    <source>
        <dbReference type="ARBA" id="ARBA00007664"/>
    </source>
</evidence>
<dbReference type="Pfam" id="PF00089">
    <property type="entry name" value="Trypsin"/>
    <property type="match status" value="1"/>
</dbReference>
<evidence type="ECO:0000259" key="10">
    <source>
        <dbReference type="Pfam" id="PF00089"/>
    </source>
</evidence>
<evidence type="ECO:0000256" key="8">
    <source>
        <dbReference type="SAM" id="MobiDB-lite"/>
    </source>
</evidence>
<dbReference type="InterPro" id="IPR018114">
    <property type="entry name" value="TRYPSIN_HIS"/>
</dbReference>
<gene>
    <name evidence="12" type="ORF">ABT276_09160</name>
</gene>
<dbReference type="InterPro" id="IPR043504">
    <property type="entry name" value="Peptidase_S1_PA_chymotrypsin"/>
</dbReference>
<evidence type="ECO:0000256" key="5">
    <source>
        <dbReference type="ARBA" id="ARBA00022825"/>
    </source>
</evidence>
<dbReference type="Gene3D" id="2.40.10.10">
    <property type="entry name" value="Trypsin-like serine proteases"/>
    <property type="match status" value="2"/>
</dbReference>
<evidence type="ECO:0000256" key="6">
    <source>
        <dbReference type="ARBA" id="ARBA00023145"/>
    </source>
</evidence>
<evidence type="ECO:0000256" key="2">
    <source>
        <dbReference type="ARBA" id="ARBA00022670"/>
    </source>
</evidence>
<feature type="region of interest" description="Disordered" evidence="8">
    <location>
        <begin position="358"/>
        <end position="396"/>
    </location>
</feature>
<keyword evidence="6" id="KW-0865">Zymogen</keyword>
<protein>
    <submittedName>
        <fullName evidence="12">S1 family peptidase</fullName>
    </submittedName>
</protein>
<dbReference type="InterPro" id="IPR001316">
    <property type="entry name" value="Pept_S1A_streptogrisin"/>
</dbReference>
<evidence type="ECO:0000313" key="12">
    <source>
        <dbReference type="EMBL" id="MER6613534.1"/>
    </source>
</evidence>
<evidence type="ECO:0000256" key="3">
    <source>
        <dbReference type="ARBA" id="ARBA00022729"/>
    </source>
</evidence>
<dbReference type="InterPro" id="IPR009003">
    <property type="entry name" value="Peptidase_S1_PA"/>
</dbReference>
<dbReference type="InterPro" id="IPR033116">
    <property type="entry name" value="TRYPSIN_SER"/>
</dbReference>
<feature type="domain" description="Peptidase S1A alpha-lytic prodomain" evidence="11">
    <location>
        <begin position="100"/>
        <end position="151"/>
    </location>
</feature>
<proteinExistence type="inferred from homology"/>
<evidence type="ECO:0000256" key="9">
    <source>
        <dbReference type="SAM" id="SignalP"/>
    </source>
</evidence>
<feature type="signal peptide" evidence="9">
    <location>
        <begin position="1"/>
        <end position="37"/>
    </location>
</feature>
<evidence type="ECO:0000259" key="11">
    <source>
        <dbReference type="Pfam" id="PF02983"/>
    </source>
</evidence>